<keyword evidence="3" id="KW-0238">DNA-binding</keyword>
<evidence type="ECO:0000313" key="9">
    <source>
        <dbReference type="Proteomes" id="UP000027195"/>
    </source>
</evidence>
<dbReference type="CDD" id="cd12148">
    <property type="entry name" value="fungal_TF_MHR"/>
    <property type="match status" value="1"/>
</dbReference>
<feature type="compositionally biased region" description="Polar residues" evidence="6">
    <location>
        <begin position="769"/>
        <end position="785"/>
    </location>
</feature>
<proteinExistence type="predicted"/>
<evidence type="ECO:0000256" key="1">
    <source>
        <dbReference type="ARBA" id="ARBA00004123"/>
    </source>
</evidence>
<feature type="region of interest" description="Disordered" evidence="6">
    <location>
        <begin position="822"/>
        <end position="871"/>
    </location>
</feature>
<dbReference type="InParanoid" id="A0A067MD29"/>
<feature type="compositionally biased region" description="Gly residues" evidence="6">
    <location>
        <begin position="175"/>
        <end position="188"/>
    </location>
</feature>
<dbReference type="GO" id="GO:0000976">
    <property type="term" value="F:transcription cis-regulatory region binding"/>
    <property type="evidence" value="ECO:0007669"/>
    <property type="project" value="TreeGrafter"/>
</dbReference>
<feature type="compositionally biased region" description="Gly residues" evidence="6">
    <location>
        <begin position="268"/>
        <end position="292"/>
    </location>
</feature>
<dbReference type="GO" id="GO:0000981">
    <property type="term" value="F:DNA-binding transcription factor activity, RNA polymerase II-specific"/>
    <property type="evidence" value="ECO:0007669"/>
    <property type="project" value="TreeGrafter"/>
</dbReference>
<feature type="compositionally biased region" description="Low complexity" evidence="6">
    <location>
        <begin position="829"/>
        <end position="846"/>
    </location>
</feature>
<feature type="domain" description="Xylanolytic transcriptional activator regulatory" evidence="7">
    <location>
        <begin position="466"/>
        <end position="542"/>
    </location>
</feature>
<evidence type="ECO:0000256" key="2">
    <source>
        <dbReference type="ARBA" id="ARBA00023015"/>
    </source>
</evidence>
<feature type="region of interest" description="Disordered" evidence="6">
    <location>
        <begin position="242"/>
        <end position="302"/>
    </location>
</feature>
<name>A0A067MD29_BOTB1</name>
<evidence type="ECO:0000256" key="5">
    <source>
        <dbReference type="ARBA" id="ARBA00023242"/>
    </source>
</evidence>
<evidence type="ECO:0000256" key="3">
    <source>
        <dbReference type="ARBA" id="ARBA00023125"/>
    </source>
</evidence>
<evidence type="ECO:0000313" key="8">
    <source>
        <dbReference type="EMBL" id="KDQ12615.1"/>
    </source>
</evidence>
<dbReference type="HOGENOM" id="CLU_004538_2_0_1"/>
<dbReference type="GO" id="GO:0006351">
    <property type="term" value="P:DNA-templated transcription"/>
    <property type="evidence" value="ECO:0007669"/>
    <property type="project" value="InterPro"/>
</dbReference>
<evidence type="ECO:0000259" key="7">
    <source>
        <dbReference type="SMART" id="SM00906"/>
    </source>
</evidence>
<dbReference type="SMART" id="SM00906">
    <property type="entry name" value="Fungal_trans"/>
    <property type="match status" value="1"/>
</dbReference>
<dbReference type="Pfam" id="PF04082">
    <property type="entry name" value="Fungal_trans"/>
    <property type="match status" value="1"/>
</dbReference>
<feature type="region of interest" description="Disordered" evidence="6">
    <location>
        <begin position="762"/>
        <end position="804"/>
    </location>
</feature>
<evidence type="ECO:0000256" key="4">
    <source>
        <dbReference type="ARBA" id="ARBA00023163"/>
    </source>
</evidence>
<feature type="compositionally biased region" description="Low complexity" evidence="6">
    <location>
        <begin position="791"/>
        <end position="802"/>
    </location>
</feature>
<reference evidence="9" key="1">
    <citation type="journal article" date="2014" name="Proc. Natl. Acad. Sci. U.S.A.">
        <title>Extensive sampling of basidiomycete genomes demonstrates inadequacy of the white-rot/brown-rot paradigm for wood decay fungi.</title>
        <authorList>
            <person name="Riley R."/>
            <person name="Salamov A.A."/>
            <person name="Brown D.W."/>
            <person name="Nagy L.G."/>
            <person name="Floudas D."/>
            <person name="Held B.W."/>
            <person name="Levasseur A."/>
            <person name="Lombard V."/>
            <person name="Morin E."/>
            <person name="Otillar R."/>
            <person name="Lindquist E.A."/>
            <person name="Sun H."/>
            <person name="LaButti K.M."/>
            <person name="Schmutz J."/>
            <person name="Jabbour D."/>
            <person name="Luo H."/>
            <person name="Baker S.E."/>
            <person name="Pisabarro A.G."/>
            <person name="Walton J.D."/>
            <person name="Blanchette R.A."/>
            <person name="Henrissat B."/>
            <person name="Martin F."/>
            <person name="Cullen D."/>
            <person name="Hibbett D.S."/>
            <person name="Grigoriev I.V."/>
        </authorList>
    </citation>
    <scope>NUCLEOTIDE SEQUENCE [LARGE SCALE GENOMIC DNA]</scope>
    <source>
        <strain evidence="9">FD-172 SS1</strain>
    </source>
</reference>
<accession>A0A067MD29</accession>
<dbReference type="GO" id="GO:0005634">
    <property type="term" value="C:nucleus"/>
    <property type="evidence" value="ECO:0007669"/>
    <property type="project" value="UniProtKB-SubCell"/>
</dbReference>
<dbReference type="PANTHER" id="PTHR31845">
    <property type="entry name" value="FINGER DOMAIN PROTEIN, PUTATIVE-RELATED"/>
    <property type="match status" value="1"/>
</dbReference>
<evidence type="ECO:0000256" key="6">
    <source>
        <dbReference type="SAM" id="MobiDB-lite"/>
    </source>
</evidence>
<sequence length="976" mass="106268">MRCVFPEGEDVCVRCRNSNNRVECVVEARRPRQGPTKREQLIAQLRKKDKIIDVLLKRAYNPSVITPLTLSHSALLNNNNSNNNNGNGNGNADITGLSLPRLPDFSAAEGQTFDQDAILAWIEGSSSAASDTPDWAASAGAGAGMLGEGLGNGRMLSDDGLSEDEGASGPAETGTGNGNGNGNGAEGGGGDDSESGSRTSPIPPRPRSQQSQYTREPKLHSLPPVPTPIGLLAGLSLDASKTKSMRMLKERERRKSDRGKASDVGANDGSGGGGAAVNGNGNGNGNRSGNGNGKRASESWSADDEAVDIDMELDSADAAQEDDVGIANDKYFKPSAIVNPDLRSIIIERQVPPAILFSGLVTPAEVELLFNIFFEKLNPFVGVLDRAIHGPQQVLKRCPFLFTVVCAISSRYHTERPELYQLAMHFAKTSAATTLIDGWKSVEICQAYILLSTYPVPAKRWEEDRTWLYLGLAIRMATDLNLHLPSTTKPTSEAHEREILNRTRVWLICFNLDRSHATMFGRPNTIREDWIIRNSKDWYKRSKYNHPYDIHLCTYTQLLRIVARFLEIVYSDPHSPSGLNKTVDYAAVTKKFDEELLAFKEDAAARFAVESDPNDPGCVYRTELMPFLVNYSRLVMYSFGFQQAFDKGLARDDMFFVQCFHAASSVVRILIDKLAPHGHLRFSPDGNFIFASFACAFLVKLLRPQFGSTVDQTQRTRVVELVSRLVKVLGSEKTAIDEQHTPKLYARFLESILAKQGGEVIDADDSAAPPSSKTGSTPLKITLPSSREPPTASSSTDTDTTAHQAMRSPEIHIVPAPLETATQPIPTQNANGNGLSGLNAGHLNGSPDTRFLNADDALSSGSTIEAGGSDTATHYSADEEMMPIPAEARLASMRVLEEGSRWWDHGMMPGYDPDSPLQWGIWGAMEGPADFSNAMAAFAGVPDGQDVVMDINGNDDIFQNDFSAMSGNNFVPYRRS</sequence>
<dbReference type="EMBL" id="KL198049">
    <property type="protein sequence ID" value="KDQ12615.1"/>
    <property type="molecule type" value="Genomic_DNA"/>
</dbReference>
<dbReference type="InterPro" id="IPR007219">
    <property type="entry name" value="XnlR_reg_dom"/>
</dbReference>
<feature type="region of interest" description="Disordered" evidence="6">
    <location>
        <begin position="149"/>
        <end position="227"/>
    </location>
</feature>
<organism evidence="8 9">
    <name type="scientific">Botryobasidium botryosum (strain FD-172 SS1)</name>
    <dbReference type="NCBI Taxonomy" id="930990"/>
    <lineage>
        <taxon>Eukaryota</taxon>
        <taxon>Fungi</taxon>
        <taxon>Dikarya</taxon>
        <taxon>Basidiomycota</taxon>
        <taxon>Agaricomycotina</taxon>
        <taxon>Agaricomycetes</taxon>
        <taxon>Cantharellales</taxon>
        <taxon>Botryobasidiaceae</taxon>
        <taxon>Botryobasidium</taxon>
    </lineage>
</organism>
<dbReference type="Proteomes" id="UP000027195">
    <property type="component" value="Unassembled WGS sequence"/>
</dbReference>
<comment type="subcellular location">
    <subcellularLocation>
        <location evidence="1">Nucleus</location>
    </subcellularLocation>
</comment>
<dbReference type="InterPro" id="IPR051089">
    <property type="entry name" value="prtT"/>
</dbReference>
<protein>
    <recommendedName>
        <fullName evidence="7">Xylanolytic transcriptional activator regulatory domain-containing protein</fullName>
    </recommendedName>
</protein>
<dbReference type="GO" id="GO:0008270">
    <property type="term" value="F:zinc ion binding"/>
    <property type="evidence" value="ECO:0007669"/>
    <property type="project" value="InterPro"/>
</dbReference>
<gene>
    <name evidence="8" type="ORF">BOTBODRAFT_413596</name>
</gene>
<keyword evidence="5" id="KW-0539">Nucleus</keyword>
<dbReference type="OrthoDB" id="39175at2759"/>
<feature type="compositionally biased region" description="Basic and acidic residues" evidence="6">
    <location>
        <begin position="247"/>
        <end position="261"/>
    </location>
</feature>
<keyword evidence="2" id="KW-0805">Transcription regulation</keyword>
<keyword evidence="4" id="KW-0804">Transcription</keyword>
<keyword evidence="9" id="KW-1185">Reference proteome</keyword>
<dbReference type="AlphaFoldDB" id="A0A067MD29"/>
<dbReference type="PANTHER" id="PTHR31845:SF19">
    <property type="entry name" value="TRANSCRIPTION FACTOR DOMAIN-CONTAINING PROTEIN"/>
    <property type="match status" value="1"/>
</dbReference>